<evidence type="ECO:0000313" key="3">
    <source>
        <dbReference type="Proteomes" id="UP000182660"/>
    </source>
</evidence>
<dbReference type="EMBL" id="FPLJ01000017">
    <property type="protein sequence ID" value="SGY83966.1"/>
    <property type="molecule type" value="Genomic_DNA"/>
</dbReference>
<organism evidence="2 4">
    <name type="scientific">Moritella viscosa</name>
    <dbReference type="NCBI Taxonomy" id="80854"/>
    <lineage>
        <taxon>Bacteria</taxon>
        <taxon>Pseudomonadati</taxon>
        <taxon>Pseudomonadota</taxon>
        <taxon>Gammaproteobacteria</taxon>
        <taxon>Alteromonadales</taxon>
        <taxon>Moritellaceae</taxon>
        <taxon>Moritella</taxon>
    </lineage>
</organism>
<accession>A0A090IGA0</accession>
<keyword evidence="3" id="KW-1185">Reference proteome</keyword>
<evidence type="ECO:0000313" key="2">
    <source>
        <dbReference type="EMBL" id="SGY85544.1"/>
    </source>
</evidence>
<proteinExistence type="predicted"/>
<dbReference type="RefSeq" id="WP_170860703.1">
    <property type="nucleotide sequence ID" value="NZ_CAWQZC010000056.1"/>
</dbReference>
<reference evidence="2 4" key="1">
    <citation type="submission" date="2016-11" db="EMBL/GenBank/DDBJ databases">
        <authorList>
            <person name="Jaros S."/>
            <person name="Januszkiewicz K."/>
            <person name="Wedrychowicz H."/>
        </authorList>
    </citation>
    <scope>NUCLEOTIDE SEQUENCE [LARGE SCALE GENOMIC DNA]</scope>
    <source>
        <strain evidence="2">NVI 5450</strain>
    </source>
</reference>
<reference evidence="1 3" key="2">
    <citation type="submission" date="2016-11" db="EMBL/GenBank/DDBJ databases">
        <authorList>
            <person name="Klemetsen T."/>
        </authorList>
    </citation>
    <scope>NUCLEOTIDE SEQUENCE [LARGE SCALE GENOMIC DNA]</scope>
    <source>
        <strain evidence="1">MT 2528</strain>
    </source>
</reference>
<dbReference type="EMBL" id="FPLD01000014">
    <property type="protein sequence ID" value="SGY85544.1"/>
    <property type="molecule type" value="Genomic_DNA"/>
</dbReference>
<evidence type="ECO:0000313" key="1">
    <source>
        <dbReference type="EMBL" id="SGY83966.1"/>
    </source>
</evidence>
<dbReference type="KEGG" id="mvs:MVIS_0822"/>
<gene>
    <name evidence="1" type="ORF">MT2528_0540</name>
    <name evidence="2" type="ORF">NVI5450_0532</name>
</gene>
<evidence type="ECO:0008006" key="5">
    <source>
        <dbReference type="Google" id="ProtNLM"/>
    </source>
</evidence>
<name>A0A090IGA0_9GAMM</name>
<dbReference type="Proteomes" id="UP000183794">
    <property type="component" value="Unassembled WGS sequence"/>
</dbReference>
<dbReference type="Proteomes" id="UP000182660">
    <property type="component" value="Unassembled WGS sequence"/>
</dbReference>
<protein>
    <recommendedName>
        <fullName evidence="5">50S ribosomal protein L18</fullName>
    </recommendedName>
</protein>
<dbReference type="HOGENOM" id="CLU_3101022_0_0_6"/>
<dbReference type="PATRIC" id="fig|80854.5.peg.859"/>
<dbReference type="AlphaFoldDB" id="A0A090IGA0"/>
<sequence length="51" mass="6092">MLKKRAKLKIKTPRRQISRSRINRSLLNRQRSFFLQNELSIDLDGQPIVLD</sequence>
<dbReference type="GeneID" id="61298346"/>
<evidence type="ECO:0000313" key="4">
    <source>
        <dbReference type="Proteomes" id="UP000183794"/>
    </source>
</evidence>